<protein>
    <submittedName>
        <fullName evidence="7">Prepilin-type N-terminal cleavage/methylation domain-containing protein</fullName>
    </submittedName>
</protein>
<dbReference type="InterPro" id="IPR012902">
    <property type="entry name" value="N_methyl_site"/>
</dbReference>
<keyword evidence="8" id="KW-1185">Reference proteome</keyword>
<sequence length="174" mass="17579">MAFLLNKLNIVNSAAENLQRQPHMTSRGFTIVELLIVIVVIGILAAISIVAYNGVTKRANASAAKGNATSVQKVAEAYNADENGGAYPTLAQLTTGTTTVKLPSGVTASATAPTAANGKTTIGYATLGTSPNFTGACIAYWDFNASTPGVAYVYAGAARTGAPTGTTTGSVTCA</sequence>
<evidence type="ECO:0000313" key="8">
    <source>
        <dbReference type="Proteomes" id="UP001059824"/>
    </source>
</evidence>
<dbReference type="Proteomes" id="UP001059824">
    <property type="component" value="Chromosome"/>
</dbReference>
<gene>
    <name evidence="7" type="ORF">GII36_04640</name>
</gene>
<keyword evidence="5 6" id="KW-0472">Membrane</keyword>
<evidence type="ECO:0000256" key="4">
    <source>
        <dbReference type="ARBA" id="ARBA00022989"/>
    </source>
</evidence>
<evidence type="ECO:0000256" key="1">
    <source>
        <dbReference type="ARBA" id="ARBA00004167"/>
    </source>
</evidence>
<dbReference type="PRINTS" id="PR00813">
    <property type="entry name" value="BCTERIALGSPG"/>
</dbReference>
<accession>A0A857MKM9</accession>
<evidence type="ECO:0000256" key="3">
    <source>
        <dbReference type="ARBA" id="ARBA00022692"/>
    </source>
</evidence>
<dbReference type="SUPFAM" id="SSF54523">
    <property type="entry name" value="Pili subunits"/>
    <property type="match status" value="1"/>
</dbReference>
<dbReference type="GO" id="GO:0015627">
    <property type="term" value="C:type II protein secretion system complex"/>
    <property type="evidence" value="ECO:0007669"/>
    <property type="project" value="InterPro"/>
</dbReference>
<dbReference type="EMBL" id="CP045921">
    <property type="protein sequence ID" value="QHN43113.1"/>
    <property type="molecule type" value="Genomic_DNA"/>
</dbReference>
<dbReference type="GO" id="GO:0015628">
    <property type="term" value="P:protein secretion by the type II secretion system"/>
    <property type="evidence" value="ECO:0007669"/>
    <property type="project" value="InterPro"/>
</dbReference>
<dbReference type="KEGG" id="mama:GII36_04640"/>
<keyword evidence="2" id="KW-0488">Methylation</keyword>
<proteinExistence type="predicted"/>
<dbReference type="GO" id="GO:0016020">
    <property type="term" value="C:membrane"/>
    <property type="evidence" value="ECO:0007669"/>
    <property type="project" value="UniProtKB-SubCell"/>
</dbReference>
<dbReference type="Pfam" id="PF07963">
    <property type="entry name" value="N_methyl"/>
    <property type="match status" value="1"/>
</dbReference>
<name>A0A857MKM9_9BACT</name>
<keyword evidence="3 6" id="KW-0812">Transmembrane</keyword>
<dbReference type="PANTHER" id="PTHR30093">
    <property type="entry name" value="GENERAL SECRETION PATHWAY PROTEIN G"/>
    <property type="match status" value="1"/>
</dbReference>
<dbReference type="Gene3D" id="3.30.700.10">
    <property type="entry name" value="Glycoprotein, Type 4 Pilin"/>
    <property type="match status" value="1"/>
</dbReference>
<feature type="transmembrane region" description="Helical" evidence="6">
    <location>
        <begin position="34"/>
        <end position="55"/>
    </location>
</feature>
<evidence type="ECO:0000256" key="2">
    <source>
        <dbReference type="ARBA" id="ARBA00022481"/>
    </source>
</evidence>
<evidence type="ECO:0000256" key="5">
    <source>
        <dbReference type="ARBA" id="ARBA00023136"/>
    </source>
</evidence>
<evidence type="ECO:0000256" key="6">
    <source>
        <dbReference type="SAM" id="Phobius"/>
    </source>
</evidence>
<dbReference type="PANTHER" id="PTHR30093:SF44">
    <property type="entry name" value="TYPE II SECRETION SYSTEM CORE PROTEIN G"/>
    <property type="match status" value="1"/>
</dbReference>
<dbReference type="NCBIfam" id="TIGR02532">
    <property type="entry name" value="IV_pilin_GFxxxE"/>
    <property type="match status" value="1"/>
</dbReference>
<evidence type="ECO:0000313" key="7">
    <source>
        <dbReference type="EMBL" id="QHN43113.1"/>
    </source>
</evidence>
<dbReference type="InterPro" id="IPR045584">
    <property type="entry name" value="Pilin-like"/>
</dbReference>
<reference evidence="7" key="1">
    <citation type="journal article" date="2021" name="Nat. Microbiol.">
        <title>Cocultivation of an ultrasmall environmental parasitic bacterium with lytic ability against bacteria associated with wastewater foams.</title>
        <authorList>
            <person name="Batinovic S."/>
            <person name="Rose J.J.A."/>
            <person name="Ratcliffe J."/>
            <person name="Seviour R.J."/>
            <person name="Petrovski S."/>
        </authorList>
    </citation>
    <scope>NUCLEOTIDE SEQUENCE</scope>
    <source>
        <strain evidence="7">JR1</strain>
    </source>
</reference>
<keyword evidence="4 6" id="KW-1133">Transmembrane helix</keyword>
<dbReference type="AlphaFoldDB" id="A0A857MKM9"/>
<dbReference type="InterPro" id="IPR000983">
    <property type="entry name" value="Bac_GSPG_pilin"/>
</dbReference>
<comment type="subcellular location">
    <subcellularLocation>
        <location evidence="1">Membrane</location>
        <topology evidence="1">Single-pass membrane protein</topology>
    </subcellularLocation>
</comment>
<organism evidence="7 8">
    <name type="scientific">Candidatus Mycosynbacter amalyticus</name>
    <dbReference type="NCBI Taxonomy" id="2665156"/>
    <lineage>
        <taxon>Bacteria</taxon>
        <taxon>Candidatus Saccharimonadota</taxon>
        <taxon>Candidatus Saccharimonadota incertae sedis</taxon>
        <taxon>Candidatus Mycosynbacter</taxon>
    </lineage>
</organism>